<dbReference type="RefSeq" id="WP_226933674.1">
    <property type="nucleotide sequence ID" value="NZ_JACDXX010000002.1"/>
</dbReference>
<gene>
    <name evidence="1" type="ORF">H0485_01930</name>
</gene>
<protein>
    <submittedName>
        <fullName evidence="1">Uncharacterized protein</fullName>
    </submittedName>
</protein>
<accession>A0ABS8CHA0</accession>
<reference evidence="1 2" key="1">
    <citation type="submission" date="2020-07" db="EMBL/GenBank/DDBJ databases">
        <title>Pseudogemmobacter sp. nov., isolated from poultry manure in Taiwan.</title>
        <authorList>
            <person name="Lin S.-Y."/>
            <person name="Tang Y.-S."/>
            <person name="Young C.-C."/>
        </authorList>
    </citation>
    <scope>NUCLEOTIDE SEQUENCE [LARGE SCALE GENOMIC DNA]</scope>
    <source>
        <strain evidence="1 2">CC-YST710</strain>
    </source>
</reference>
<dbReference type="EMBL" id="JACDXX010000002">
    <property type="protein sequence ID" value="MCB5408766.1"/>
    <property type="molecule type" value="Genomic_DNA"/>
</dbReference>
<name>A0ABS8CHA0_9RHOB</name>
<dbReference type="Proteomes" id="UP001198571">
    <property type="component" value="Unassembled WGS sequence"/>
</dbReference>
<comment type="caution">
    <text evidence="1">The sequence shown here is derived from an EMBL/GenBank/DDBJ whole genome shotgun (WGS) entry which is preliminary data.</text>
</comment>
<keyword evidence="2" id="KW-1185">Reference proteome</keyword>
<proteinExistence type="predicted"/>
<organism evidence="1 2">
    <name type="scientific">Pseudogemmobacter faecipullorum</name>
    <dbReference type="NCBI Taxonomy" id="2755041"/>
    <lineage>
        <taxon>Bacteria</taxon>
        <taxon>Pseudomonadati</taxon>
        <taxon>Pseudomonadota</taxon>
        <taxon>Alphaproteobacteria</taxon>
        <taxon>Rhodobacterales</taxon>
        <taxon>Paracoccaceae</taxon>
        <taxon>Pseudogemmobacter</taxon>
    </lineage>
</organism>
<evidence type="ECO:0000313" key="2">
    <source>
        <dbReference type="Proteomes" id="UP001198571"/>
    </source>
</evidence>
<evidence type="ECO:0000313" key="1">
    <source>
        <dbReference type="EMBL" id="MCB5408766.1"/>
    </source>
</evidence>
<sequence>MPLPLAPILVRLGVAALAGYAAGRISRRAAGLHPGRTDQRAEDALDELDEGLSFHSPADRCRSEPETRQSNAAFRLRRTFGFRGRQWDVDAGLIARLRLKQRLP</sequence>